<evidence type="ECO:0000313" key="3">
    <source>
        <dbReference type="EMBL" id="MBR0656698.1"/>
    </source>
</evidence>
<organism evidence="3 4">
    <name type="scientific">Plastoroseomonas arctica</name>
    <dbReference type="NCBI Taxonomy" id="1509237"/>
    <lineage>
        <taxon>Bacteria</taxon>
        <taxon>Pseudomonadati</taxon>
        <taxon>Pseudomonadota</taxon>
        <taxon>Alphaproteobacteria</taxon>
        <taxon>Acetobacterales</taxon>
        <taxon>Acetobacteraceae</taxon>
        <taxon>Plastoroseomonas</taxon>
    </lineage>
</organism>
<reference evidence="3" key="2">
    <citation type="journal article" date="2021" name="Syst. Appl. Microbiol.">
        <title>Roseomonas hellenica sp. nov., isolated from roots of wild-growing Alkanna tinctoria.</title>
        <authorList>
            <person name="Rat A."/>
            <person name="Naranjo H.D."/>
            <person name="Lebbe L."/>
            <person name="Cnockaert M."/>
            <person name="Krigas N."/>
            <person name="Grigoriadou K."/>
            <person name="Maloupa E."/>
            <person name="Willems A."/>
        </authorList>
    </citation>
    <scope>NUCLEOTIDE SEQUENCE</scope>
    <source>
        <strain evidence="3">LMG 28251</strain>
    </source>
</reference>
<comment type="caution">
    <text evidence="3">The sequence shown here is derived from an EMBL/GenBank/DDBJ whole genome shotgun (WGS) entry which is preliminary data.</text>
</comment>
<evidence type="ECO:0000313" key="4">
    <source>
        <dbReference type="Proteomes" id="UP001196068"/>
    </source>
</evidence>
<feature type="chain" id="PRO_5041990156" evidence="2">
    <location>
        <begin position="28"/>
        <end position="327"/>
    </location>
</feature>
<reference evidence="3" key="1">
    <citation type="submission" date="2020-01" db="EMBL/GenBank/DDBJ databases">
        <authorList>
            <person name="Rat A."/>
        </authorList>
    </citation>
    <scope>NUCLEOTIDE SEQUENCE</scope>
    <source>
        <strain evidence="3">LMG 28251</strain>
    </source>
</reference>
<dbReference type="SUPFAM" id="SSF53850">
    <property type="entry name" value="Periplasmic binding protein-like II"/>
    <property type="match status" value="1"/>
</dbReference>
<name>A0AAF1KPX9_9PROT</name>
<dbReference type="Gene3D" id="3.40.190.10">
    <property type="entry name" value="Periplasmic binding protein-like II"/>
    <property type="match status" value="1"/>
</dbReference>
<keyword evidence="4" id="KW-1185">Reference proteome</keyword>
<dbReference type="PANTHER" id="PTHR42928:SF5">
    <property type="entry name" value="BLR1237 PROTEIN"/>
    <property type="match status" value="1"/>
</dbReference>
<gene>
    <name evidence="3" type="ORF">GXW79_16580</name>
</gene>
<comment type="similarity">
    <text evidence="1">Belongs to the UPF0065 (bug) family.</text>
</comment>
<dbReference type="InterPro" id="IPR042100">
    <property type="entry name" value="Bug_dom1"/>
</dbReference>
<protein>
    <submittedName>
        <fullName evidence="3">Tripartite tricarboxylate transporter substrate binding protein</fullName>
    </submittedName>
</protein>
<dbReference type="InterPro" id="IPR005064">
    <property type="entry name" value="BUG"/>
</dbReference>
<proteinExistence type="inferred from homology"/>
<dbReference type="PANTHER" id="PTHR42928">
    <property type="entry name" value="TRICARBOXYLATE-BINDING PROTEIN"/>
    <property type="match status" value="1"/>
</dbReference>
<dbReference type="PIRSF" id="PIRSF017082">
    <property type="entry name" value="YflP"/>
    <property type="match status" value="1"/>
</dbReference>
<sequence>MNITSSRRALMALAVAAALPRVARAQAAWPDRPTRLIVPFGAGGAVDTLSRTVANLFGPHANGQTLVVENRGGAGGGIAGQATATARPDGTTLMMADLGANAIGRELQPSLSYDPMRAFTPICHLVNLPIVLVVKASLPVDDLAGFIAYAKAQRQPMPFAHPGIGHASHLAQELLIRRAELQMTPVPYRSGAEVMRSLIQGETDSGFPTVSTALPFIRDNRVKAIAVGSLGPVALLPNIPTVASLYPGFEANVWHGIVGPAGLAPEIVATANRIFNAIAAMPEFRRQVESTQAAQVVGGTPEAFAQYIQADYDRWVPLIRAGGMRAE</sequence>
<feature type="signal peptide" evidence="2">
    <location>
        <begin position="1"/>
        <end position="27"/>
    </location>
</feature>
<dbReference type="Proteomes" id="UP001196068">
    <property type="component" value="Unassembled WGS sequence"/>
</dbReference>
<dbReference type="AlphaFoldDB" id="A0AAF1KPX9"/>
<dbReference type="RefSeq" id="WP_211875564.1">
    <property type="nucleotide sequence ID" value="NZ_JAAEDH010000021.1"/>
</dbReference>
<keyword evidence="2" id="KW-0732">Signal</keyword>
<dbReference type="Gene3D" id="3.40.190.150">
    <property type="entry name" value="Bordetella uptake gene, domain 1"/>
    <property type="match status" value="1"/>
</dbReference>
<evidence type="ECO:0000256" key="2">
    <source>
        <dbReference type="SAM" id="SignalP"/>
    </source>
</evidence>
<evidence type="ECO:0000256" key="1">
    <source>
        <dbReference type="ARBA" id="ARBA00006987"/>
    </source>
</evidence>
<accession>A0AAF1KPX9</accession>
<dbReference type="EMBL" id="JAAEDH010000021">
    <property type="protein sequence ID" value="MBR0656698.1"/>
    <property type="molecule type" value="Genomic_DNA"/>
</dbReference>
<dbReference type="Pfam" id="PF03401">
    <property type="entry name" value="TctC"/>
    <property type="match status" value="1"/>
</dbReference>